<proteinExistence type="predicted"/>
<dbReference type="InterPro" id="IPR041652">
    <property type="entry name" value="DUF5616"/>
</dbReference>
<dbReference type="PANTHER" id="PTHR42252:SF1">
    <property type="entry name" value="DUF434 DOMAIN-CONTAINING PROTEIN"/>
    <property type="match status" value="1"/>
</dbReference>
<dbReference type="Pfam" id="PF18481">
    <property type="entry name" value="DUF5616"/>
    <property type="match status" value="1"/>
</dbReference>
<gene>
    <name evidence="3" type="ORF">Pla52n_06330</name>
</gene>
<evidence type="ECO:0008006" key="5">
    <source>
        <dbReference type="Google" id="ProtNLM"/>
    </source>
</evidence>
<dbReference type="InterPro" id="IPR007368">
    <property type="entry name" value="DUF434"/>
</dbReference>
<sequence length="238" mass="27138">MTHEKRHRGAHPSDESLFCQSQLPCLRKALHDYCWLLTQGYAAPSSLKLVGDKFQLKQRQRMMIMRSACTDIQRMNRQRTQCFAADVVGKNLYLDGLNVLIAIESALSGGFLFIGQDQCYRDLASVHGTYKRVQETQSAIMMIGNVLCDLKVDQTIWLLDKPVSNSGLLRQILLDTAESSGWNWRVDLCQNPDYELKQTEGTIVSTDSVILDSVSTWFHLNQYTIDRHVPTARLIDLR</sequence>
<protein>
    <recommendedName>
        <fullName evidence="5">DUF434 domain-containing protein</fullName>
    </recommendedName>
</protein>
<comment type="caution">
    <text evidence="3">The sequence shown here is derived from an EMBL/GenBank/DDBJ whole genome shotgun (WGS) entry which is preliminary data.</text>
</comment>
<organism evidence="3 4">
    <name type="scientific">Stieleria varia</name>
    <dbReference type="NCBI Taxonomy" id="2528005"/>
    <lineage>
        <taxon>Bacteria</taxon>
        <taxon>Pseudomonadati</taxon>
        <taxon>Planctomycetota</taxon>
        <taxon>Planctomycetia</taxon>
        <taxon>Pirellulales</taxon>
        <taxon>Pirellulaceae</taxon>
        <taxon>Stieleria</taxon>
    </lineage>
</organism>
<dbReference type="RefSeq" id="WP_146518166.1">
    <property type="nucleotide sequence ID" value="NZ_CP151726.1"/>
</dbReference>
<dbReference type="OrthoDB" id="5372493at2"/>
<name>A0A5C6B6X9_9BACT</name>
<reference evidence="3 4" key="1">
    <citation type="submission" date="2019-02" db="EMBL/GenBank/DDBJ databases">
        <title>Deep-cultivation of Planctomycetes and their phenomic and genomic characterization uncovers novel biology.</title>
        <authorList>
            <person name="Wiegand S."/>
            <person name="Jogler M."/>
            <person name="Boedeker C."/>
            <person name="Pinto D."/>
            <person name="Vollmers J."/>
            <person name="Rivas-Marin E."/>
            <person name="Kohn T."/>
            <person name="Peeters S.H."/>
            <person name="Heuer A."/>
            <person name="Rast P."/>
            <person name="Oberbeckmann S."/>
            <person name="Bunk B."/>
            <person name="Jeske O."/>
            <person name="Meyerdierks A."/>
            <person name="Storesund J.E."/>
            <person name="Kallscheuer N."/>
            <person name="Luecker S."/>
            <person name="Lage O.M."/>
            <person name="Pohl T."/>
            <person name="Merkel B.J."/>
            <person name="Hornburger P."/>
            <person name="Mueller R.-W."/>
            <person name="Bruemmer F."/>
            <person name="Labrenz M."/>
            <person name="Spormann A.M."/>
            <person name="Op Den Camp H."/>
            <person name="Overmann J."/>
            <person name="Amann R."/>
            <person name="Jetten M.S.M."/>
            <person name="Mascher T."/>
            <person name="Medema M.H."/>
            <person name="Devos D.P."/>
            <person name="Kaster A.-K."/>
            <person name="Ovreas L."/>
            <person name="Rohde M."/>
            <person name="Galperin M.Y."/>
            <person name="Jogler C."/>
        </authorList>
    </citation>
    <scope>NUCLEOTIDE SEQUENCE [LARGE SCALE GENOMIC DNA]</scope>
    <source>
        <strain evidence="3 4">Pla52n</strain>
    </source>
</reference>
<evidence type="ECO:0000259" key="1">
    <source>
        <dbReference type="Pfam" id="PF04256"/>
    </source>
</evidence>
<dbReference type="AlphaFoldDB" id="A0A5C6B6X9"/>
<dbReference type="Proteomes" id="UP000320176">
    <property type="component" value="Unassembled WGS sequence"/>
</dbReference>
<feature type="domain" description="DUF434" evidence="1">
    <location>
        <begin position="26"/>
        <end position="77"/>
    </location>
</feature>
<dbReference type="PANTHER" id="PTHR42252">
    <property type="entry name" value="DUF5616 DOMAIN-CONTAINING PROTEIN"/>
    <property type="match status" value="1"/>
</dbReference>
<evidence type="ECO:0000313" key="4">
    <source>
        <dbReference type="Proteomes" id="UP000320176"/>
    </source>
</evidence>
<dbReference type="EMBL" id="SJPN01000001">
    <property type="protein sequence ID" value="TWU08055.1"/>
    <property type="molecule type" value="Genomic_DNA"/>
</dbReference>
<keyword evidence="4" id="KW-1185">Reference proteome</keyword>
<feature type="domain" description="DUF5616" evidence="2">
    <location>
        <begin position="86"/>
        <end position="222"/>
    </location>
</feature>
<evidence type="ECO:0000313" key="3">
    <source>
        <dbReference type="EMBL" id="TWU08055.1"/>
    </source>
</evidence>
<accession>A0A5C6B6X9</accession>
<dbReference type="Pfam" id="PF04256">
    <property type="entry name" value="DUF434"/>
    <property type="match status" value="1"/>
</dbReference>
<evidence type="ECO:0000259" key="2">
    <source>
        <dbReference type="Pfam" id="PF18481"/>
    </source>
</evidence>